<evidence type="ECO:0000256" key="1">
    <source>
        <dbReference type="SAM" id="Phobius"/>
    </source>
</evidence>
<organism evidence="2 3">
    <name type="scientific">Vibrio renipiscarius</name>
    <dbReference type="NCBI Taxonomy" id="1461322"/>
    <lineage>
        <taxon>Bacteria</taxon>
        <taxon>Pseudomonadati</taxon>
        <taxon>Pseudomonadota</taxon>
        <taxon>Gammaproteobacteria</taxon>
        <taxon>Vibrionales</taxon>
        <taxon>Vibrionaceae</taxon>
        <taxon>Vibrio</taxon>
    </lineage>
</organism>
<comment type="caution">
    <text evidence="2">The sequence shown here is derived from an EMBL/GenBank/DDBJ whole genome shotgun (WGS) entry which is preliminary data.</text>
</comment>
<keyword evidence="1" id="KW-1133">Transmembrane helix</keyword>
<keyword evidence="1" id="KW-0472">Membrane</keyword>
<feature type="transmembrane region" description="Helical" evidence="1">
    <location>
        <begin position="17"/>
        <end position="34"/>
    </location>
</feature>
<protein>
    <submittedName>
        <fullName evidence="2">Uncharacterized protein</fullName>
    </submittedName>
</protein>
<evidence type="ECO:0000313" key="2">
    <source>
        <dbReference type="EMBL" id="KII79262.1"/>
    </source>
</evidence>
<reference evidence="2 3" key="1">
    <citation type="submission" date="2014-11" db="EMBL/GenBank/DDBJ databases">
        <title>Draft Genome Sequence of Vibrio piscirenalis strains CECT 8603T and CECT 8604, two marine Gammaproteobacterium isolated from cultured gilthead sea bream (Sparus aurata).</title>
        <authorList>
            <person name="Arahal D.R."/>
            <person name="Rodrigo-Torres L."/>
            <person name="Lucena T."/>
            <person name="Pujalte M.J."/>
        </authorList>
    </citation>
    <scope>NUCLEOTIDE SEQUENCE [LARGE SCALE GENOMIC DNA]</scope>
    <source>
        <strain evidence="2 3">DCR 1-4-2</strain>
    </source>
</reference>
<evidence type="ECO:0000313" key="3">
    <source>
        <dbReference type="Proteomes" id="UP000031672"/>
    </source>
</evidence>
<keyword evidence="1" id="KW-0812">Transmembrane</keyword>
<dbReference type="AlphaFoldDB" id="A0A0C2NYJ5"/>
<name>A0A0C2NYJ5_9VIBR</name>
<dbReference type="EMBL" id="JTKH01000009">
    <property type="protein sequence ID" value="KII79262.1"/>
    <property type="molecule type" value="Genomic_DNA"/>
</dbReference>
<sequence>MIGHVAFHDDIIISREWISMITLIALLFYQLYLFKRDDHIDRTDRFMVSEPFLCAEGSAIESGCKVSVINF</sequence>
<accession>A0A0C2NYJ5</accession>
<gene>
    <name evidence="2" type="ORF">OJ16_08420</name>
</gene>
<keyword evidence="3" id="KW-1185">Reference proteome</keyword>
<dbReference type="STRING" id="1461322.OJ16_08420"/>
<dbReference type="Proteomes" id="UP000031672">
    <property type="component" value="Unassembled WGS sequence"/>
</dbReference>
<proteinExistence type="predicted"/>